<gene>
    <name evidence="9" type="primary">recJ</name>
    <name evidence="9" type="ORF">H8E41_07770</name>
</gene>
<evidence type="ECO:0000313" key="9">
    <source>
        <dbReference type="EMBL" id="MBC8317790.1"/>
    </source>
</evidence>
<comment type="similarity">
    <text evidence="1">Belongs to the RecJ family.</text>
</comment>
<evidence type="ECO:0000256" key="2">
    <source>
        <dbReference type="ARBA" id="ARBA00019841"/>
    </source>
</evidence>
<dbReference type="GO" id="GO:0006281">
    <property type="term" value="P:DNA repair"/>
    <property type="evidence" value="ECO:0007669"/>
    <property type="project" value="InterPro"/>
</dbReference>
<organism evidence="9 10">
    <name type="scientific">Candidatus Desulfobia pelagia</name>
    <dbReference type="NCBI Taxonomy" id="2841692"/>
    <lineage>
        <taxon>Bacteria</taxon>
        <taxon>Pseudomonadati</taxon>
        <taxon>Thermodesulfobacteriota</taxon>
        <taxon>Desulfobulbia</taxon>
        <taxon>Desulfobulbales</taxon>
        <taxon>Desulfobulbaceae</taxon>
        <taxon>Candidatus Desulfobia</taxon>
    </lineage>
</organism>
<dbReference type="InterPro" id="IPR041122">
    <property type="entry name" value="RecJ_OB"/>
</dbReference>
<evidence type="ECO:0000256" key="4">
    <source>
        <dbReference type="ARBA" id="ARBA00022801"/>
    </source>
</evidence>
<dbReference type="SUPFAM" id="SSF64182">
    <property type="entry name" value="DHH phosphoesterases"/>
    <property type="match status" value="1"/>
</dbReference>
<dbReference type="AlphaFoldDB" id="A0A8J6ND59"/>
<dbReference type="InterPro" id="IPR003156">
    <property type="entry name" value="DHHA1_dom"/>
</dbReference>
<dbReference type="PANTHER" id="PTHR30255:SF2">
    <property type="entry name" value="SINGLE-STRANDED-DNA-SPECIFIC EXONUCLEASE RECJ"/>
    <property type="match status" value="1"/>
</dbReference>
<keyword evidence="5 9" id="KW-0269">Exonuclease</keyword>
<proteinExistence type="inferred from homology"/>
<evidence type="ECO:0000259" key="8">
    <source>
        <dbReference type="Pfam" id="PF17768"/>
    </source>
</evidence>
<dbReference type="InterPro" id="IPR001667">
    <property type="entry name" value="DDH_dom"/>
</dbReference>
<feature type="domain" description="DHHA1" evidence="7">
    <location>
        <begin position="368"/>
        <end position="464"/>
    </location>
</feature>
<protein>
    <recommendedName>
        <fullName evidence="2">Single-stranded-DNA-specific exonuclease RecJ</fullName>
    </recommendedName>
</protein>
<dbReference type="Proteomes" id="UP000614424">
    <property type="component" value="Unassembled WGS sequence"/>
</dbReference>
<keyword evidence="4" id="KW-0378">Hydrolase</keyword>
<dbReference type="Pfam" id="PF02272">
    <property type="entry name" value="DHHA1"/>
    <property type="match status" value="1"/>
</dbReference>
<dbReference type="EMBL" id="JACNJZ010000107">
    <property type="protein sequence ID" value="MBC8317790.1"/>
    <property type="molecule type" value="Genomic_DNA"/>
</dbReference>
<feature type="domain" description="RecJ OB" evidence="8">
    <location>
        <begin position="480"/>
        <end position="587"/>
    </location>
</feature>
<dbReference type="NCBIfam" id="TIGR00644">
    <property type="entry name" value="recJ"/>
    <property type="match status" value="1"/>
</dbReference>
<dbReference type="GO" id="GO:0008409">
    <property type="term" value="F:5'-3' exonuclease activity"/>
    <property type="evidence" value="ECO:0007669"/>
    <property type="project" value="InterPro"/>
</dbReference>
<feature type="domain" description="DDH" evidence="6">
    <location>
        <begin position="81"/>
        <end position="216"/>
    </location>
</feature>
<evidence type="ECO:0000256" key="3">
    <source>
        <dbReference type="ARBA" id="ARBA00022722"/>
    </source>
</evidence>
<dbReference type="Pfam" id="PF01368">
    <property type="entry name" value="DHH"/>
    <property type="match status" value="1"/>
</dbReference>
<evidence type="ECO:0000256" key="5">
    <source>
        <dbReference type="ARBA" id="ARBA00022839"/>
    </source>
</evidence>
<evidence type="ECO:0000256" key="1">
    <source>
        <dbReference type="ARBA" id="ARBA00005915"/>
    </source>
</evidence>
<evidence type="ECO:0000313" key="10">
    <source>
        <dbReference type="Proteomes" id="UP000614424"/>
    </source>
</evidence>
<dbReference type="Pfam" id="PF17768">
    <property type="entry name" value="RecJ_OB"/>
    <property type="match status" value="1"/>
</dbReference>
<dbReference type="GO" id="GO:0003676">
    <property type="term" value="F:nucleic acid binding"/>
    <property type="evidence" value="ECO:0007669"/>
    <property type="project" value="InterPro"/>
</dbReference>
<keyword evidence="3" id="KW-0540">Nuclease</keyword>
<evidence type="ECO:0000259" key="6">
    <source>
        <dbReference type="Pfam" id="PF01368"/>
    </source>
</evidence>
<dbReference type="InterPro" id="IPR051673">
    <property type="entry name" value="SSDNA_exonuclease_RecJ"/>
</dbReference>
<comment type="caution">
    <text evidence="9">The sequence shown here is derived from an EMBL/GenBank/DDBJ whole genome shotgun (WGS) entry which is preliminary data.</text>
</comment>
<name>A0A8J6ND59_9BACT</name>
<dbReference type="Gene3D" id="3.90.1640.30">
    <property type="match status" value="1"/>
</dbReference>
<accession>A0A8J6ND59</accession>
<dbReference type="PANTHER" id="PTHR30255">
    <property type="entry name" value="SINGLE-STRANDED-DNA-SPECIFIC EXONUCLEASE RECJ"/>
    <property type="match status" value="1"/>
</dbReference>
<dbReference type="GO" id="GO:0006310">
    <property type="term" value="P:DNA recombination"/>
    <property type="evidence" value="ECO:0007669"/>
    <property type="project" value="InterPro"/>
</dbReference>
<evidence type="ECO:0000259" key="7">
    <source>
        <dbReference type="Pfam" id="PF02272"/>
    </source>
</evidence>
<dbReference type="InterPro" id="IPR004610">
    <property type="entry name" value="RecJ"/>
</dbReference>
<dbReference type="Gene3D" id="3.10.310.30">
    <property type="match status" value="1"/>
</dbReference>
<sequence length="595" mass="64031">MTSTKIFIQRSIDPSVYKNARGLGLTDLQAKIVAGRAGDYSGELGPVVSPSLKNLNHPSLLKDCDKAAARIADAVVGNQVVGVVTDYDVDGVCAHALIVEALLKFYLPANSIVSYIGHRLKDGYGVSKNVIDRLLSSDNPPQLVLTADCGSSDHVGIESLKNAGVDVIVTDHHAIPSEGIPGAAHAVVNPAREDCTYPDGAISGCMVSWLVMCQVRNILIERKYLPEDTPKLGSLLDYVALSTVADAVSMMSPSNRAVVVSGLGEINVLDKPAWMALAKLCNKNGYASSQFTADDLGFVIGPRINAQGRIDDPMKALQFLLSEESGAADTCLAIMDKNNESRKVIEKEMVSRAKLKADEFVRQGLKSLVIFEEDFHPGVQGIVASRLVDSYGMPAVVFSPGSDANELAGSARTISDIHIRDVLQKIDDENPGLILSFGGHKGAAGLKIVAEQIGVFGKAFEDVVINYQGGKDIQPKVYTDGGLEGFALSLATIEEIKRIEPFGRGFSEPVFEGVFTVEEIRILGKEPVHVGMKLSSGNETINSIWFRALDNPGDAFSMNIQDTIRCAYKLKVNNYRGRQHVQMVIEHAQPADVVV</sequence>
<reference evidence="9 10" key="1">
    <citation type="submission" date="2020-08" db="EMBL/GenBank/DDBJ databases">
        <title>Bridging the membrane lipid divide: bacteria of the FCB group superphylum have the potential to synthesize archaeal ether lipids.</title>
        <authorList>
            <person name="Villanueva L."/>
            <person name="Von Meijenfeldt F.A.B."/>
            <person name="Westbye A.B."/>
            <person name="Yadav S."/>
            <person name="Hopmans E.C."/>
            <person name="Dutilh B.E."/>
            <person name="Sinninghe Damste J.S."/>
        </authorList>
    </citation>
    <scope>NUCLEOTIDE SEQUENCE [LARGE SCALE GENOMIC DNA]</scope>
    <source>
        <strain evidence="9">NIOZ-UU47</strain>
    </source>
</reference>
<dbReference type="InterPro" id="IPR038763">
    <property type="entry name" value="DHH_sf"/>
</dbReference>